<organism evidence="1 2">
    <name type="scientific">Paramesorhizobium deserti</name>
    <dbReference type="NCBI Taxonomy" id="1494590"/>
    <lineage>
        <taxon>Bacteria</taxon>
        <taxon>Pseudomonadati</taxon>
        <taxon>Pseudomonadota</taxon>
        <taxon>Alphaproteobacteria</taxon>
        <taxon>Hyphomicrobiales</taxon>
        <taxon>Phyllobacteriaceae</taxon>
        <taxon>Paramesorhizobium</taxon>
    </lineage>
</organism>
<dbReference type="PIRSF" id="PIRSF032025">
    <property type="entry name" value="UCP032025"/>
    <property type="match status" value="1"/>
</dbReference>
<dbReference type="AlphaFoldDB" id="A0A135HW13"/>
<dbReference type="RefSeq" id="WP_068881568.1">
    <property type="nucleotide sequence ID" value="NZ_LNTU01000012.1"/>
</dbReference>
<comment type="caution">
    <text evidence="1">The sequence shown here is derived from an EMBL/GenBank/DDBJ whole genome shotgun (WGS) entry which is preliminary data.</text>
</comment>
<dbReference type="STRING" id="1494590.ATN84_08305"/>
<dbReference type="Pfam" id="PF07370">
    <property type="entry name" value="DUF1489"/>
    <property type="match status" value="1"/>
</dbReference>
<reference evidence="1 2" key="1">
    <citation type="submission" date="2015-11" db="EMBL/GenBank/DDBJ databases">
        <title>Draft genome sequence of Paramesorhizobium deserti A-3-E, a strain highly resistant to diverse beta-lactam antibiotics.</title>
        <authorList>
            <person name="Lv R."/>
            <person name="Yang X."/>
            <person name="Fang N."/>
            <person name="Guo J."/>
            <person name="Luo X."/>
            <person name="Peng F."/>
            <person name="Yang R."/>
            <person name="Cui Y."/>
            <person name="Fang C."/>
            <person name="Song Y."/>
        </authorList>
    </citation>
    <scope>NUCLEOTIDE SEQUENCE [LARGE SCALE GENOMIC DNA]</scope>
    <source>
        <strain evidence="1 2">A-3-E</strain>
    </source>
</reference>
<dbReference type="EMBL" id="LNTU01000012">
    <property type="protein sequence ID" value="KXF77382.1"/>
    <property type="molecule type" value="Genomic_DNA"/>
</dbReference>
<accession>A0A135HW13</accession>
<sequence>MALHIVKLCVGCDSIEDLAAWIDFRLEEKRAAGELPEQFHTTRMVPKRVDEILDGGSLYWVIKGNIQCRQRLLDIRPFTDSEGIHRCHLVLEPKLVPTLWQPRRAFQGWRYLKPEEAPADEANGGKGRAALPAELRQELAALGLL</sequence>
<proteinExistence type="predicted"/>
<protein>
    <submittedName>
        <fullName evidence="1">Lysophospholipase</fullName>
    </submittedName>
</protein>
<gene>
    <name evidence="1" type="ORF">ATN84_08305</name>
</gene>
<name>A0A135HW13_9HYPH</name>
<dbReference type="InterPro" id="IPR008320">
    <property type="entry name" value="UCP032025"/>
</dbReference>
<evidence type="ECO:0000313" key="1">
    <source>
        <dbReference type="EMBL" id="KXF77382.1"/>
    </source>
</evidence>
<evidence type="ECO:0000313" key="2">
    <source>
        <dbReference type="Proteomes" id="UP000070107"/>
    </source>
</evidence>
<dbReference type="OrthoDB" id="9798292at2"/>
<keyword evidence="2" id="KW-1185">Reference proteome</keyword>
<dbReference type="Proteomes" id="UP000070107">
    <property type="component" value="Unassembled WGS sequence"/>
</dbReference>